<dbReference type="HOGENOM" id="CLU_042227_0_0_1"/>
<evidence type="ECO:0000256" key="1">
    <source>
        <dbReference type="ARBA" id="ARBA00022737"/>
    </source>
</evidence>
<gene>
    <name evidence="4" type="ORF">TTHERM_00312420</name>
</gene>
<organism evidence="4 5">
    <name type="scientific">Tetrahymena thermophila (strain SB210)</name>
    <dbReference type="NCBI Taxonomy" id="312017"/>
    <lineage>
        <taxon>Eukaryota</taxon>
        <taxon>Sar</taxon>
        <taxon>Alveolata</taxon>
        <taxon>Ciliophora</taxon>
        <taxon>Intramacronucleata</taxon>
        <taxon>Oligohymenophorea</taxon>
        <taxon>Hymenostomatida</taxon>
        <taxon>Tetrahymenina</taxon>
        <taxon>Tetrahymenidae</taxon>
        <taxon>Tetrahymena</taxon>
    </lineage>
</organism>
<dbReference type="GeneID" id="7846474"/>
<evidence type="ECO:0000313" key="5">
    <source>
        <dbReference type="Proteomes" id="UP000009168"/>
    </source>
</evidence>
<dbReference type="InParanoid" id="Q22KN9"/>
<dbReference type="GO" id="GO:0030968">
    <property type="term" value="P:endoplasmic reticulum unfolded protein response"/>
    <property type="evidence" value="ECO:0007669"/>
    <property type="project" value="TreeGrafter"/>
</dbReference>
<dbReference type="GO" id="GO:0000030">
    <property type="term" value="F:mannosyltransferase activity"/>
    <property type="evidence" value="ECO:0007669"/>
    <property type="project" value="TreeGrafter"/>
</dbReference>
<dbReference type="PANTHER" id="PTHR44227">
    <property type="match status" value="1"/>
</dbReference>
<dbReference type="RefSeq" id="XP_001033423.1">
    <property type="nucleotide sequence ID" value="XM_001033423.1"/>
</dbReference>
<dbReference type="GO" id="GO:0005783">
    <property type="term" value="C:endoplasmic reticulum"/>
    <property type="evidence" value="ECO:0007669"/>
    <property type="project" value="TreeGrafter"/>
</dbReference>
<dbReference type="KEGG" id="tet:TTHERM_00312420"/>
<keyword evidence="1" id="KW-0677">Repeat</keyword>
<evidence type="ECO:0000256" key="2">
    <source>
        <dbReference type="ARBA" id="ARBA00022803"/>
    </source>
</evidence>
<dbReference type="EMBL" id="GG662498">
    <property type="protein sequence ID" value="EAR85760.1"/>
    <property type="molecule type" value="Genomic_DNA"/>
</dbReference>
<keyword evidence="2 3" id="KW-0802">TPR repeat</keyword>
<dbReference type="GO" id="GO:0035269">
    <property type="term" value="P:protein O-linked glycosylation via mannose"/>
    <property type="evidence" value="ECO:0007669"/>
    <property type="project" value="TreeGrafter"/>
</dbReference>
<dbReference type="AlphaFoldDB" id="Q22KN9"/>
<name>Q22KN9_TETTS</name>
<evidence type="ECO:0000256" key="3">
    <source>
        <dbReference type="PROSITE-ProRule" id="PRU00339"/>
    </source>
</evidence>
<feature type="repeat" description="TPR" evidence="3">
    <location>
        <begin position="270"/>
        <end position="303"/>
    </location>
</feature>
<dbReference type="Proteomes" id="UP000009168">
    <property type="component" value="Unassembled WGS sequence"/>
</dbReference>
<protein>
    <submittedName>
        <fullName evidence="4">Tetratricopeptide repeat protein</fullName>
    </submittedName>
</protein>
<dbReference type="FunCoup" id="Q22KN9">
    <property type="interactions" value="9"/>
</dbReference>
<proteinExistence type="predicted"/>
<dbReference type="InterPro" id="IPR052346">
    <property type="entry name" value="O-mannosyl-transferase_TMTC"/>
</dbReference>
<dbReference type="PROSITE" id="PS50005">
    <property type="entry name" value="TPR"/>
    <property type="match status" value="1"/>
</dbReference>
<dbReference type="InterPro" id="IPR011990">
    <property type="entry name" value="TPR-like_helical_dom_sf"/>
</dbReference>
<accession>Q22KN9</accession>
<dbReference type="PANTHER" id="PTHR44227:SF3">
    <property type="entry name" value="PROTEIN O-MANNOSYL-TRANSFERASE TMTC4"/>
    <property type="match status" value="1"/>
</dbReference>
<dbReference type="InterPro" id="IPR019734">
    <property type="entry name" value="TPR_rpt"/>
</dbReference>
<keyword evidence="5" id="KW-1185">Reference proteome</keyword>
<dbReference type="SUPFAM" id="SSF48452">
    <property type="entry name" value="TPR-like"/>
    <property type="match status" value="2"/>
</dbReference>
<evidence type="ECO:0000313" key="4">
    <source>
        <dbReference type="EMBL" id="EAR85760.1"/>
    </source>
</evidence>
<reference evidence="5" key="1">
    <citation type="journal article" date="2006" name="PLoS Biol.">
        <title>Macronuclear genome sequence of the ciliate Tetrahymena thermophila, a model eukaryote.</title>
        <authorList>
            <person name="Eisen J.A."/>
            <person name="Coyne R.S."/>
            <person name="Wu M."/>
            <person name="Wu D."/>
            <person name="Thiagarajan M."/>
            <person name="Wortman J.R."/>
            <person name="Badger J.H."/>
            <person name="Ren Q."/>
            <person name="Amedeo P."/>
            <person name="Jones K.M."/>
            <person name="Tallon L.J."/>
            <person name="Delcher A.L."/>
            <person name="Salzberg S.L."/>
            <person name="Silva J.C."/>
            <person name="Haas B.J."/>
            <person name="Majoros W.H."/>
            <person name="Farzad M."/>
            <person name="Carlton J.M."/>
            <person name="Smith R.K. Jr."/>
            <person name="Garg J."/>
            <person name="Pearlman R.E."/>
            <person name="Karrer K.M."/>
            <person name="Sun L."/>
            <person name="Manning G."/>
            <person name="Elde N.C."/>
            <person name="Turkewitz A.P."/>
            <person name="Asai D.J."/>
            <person name="Wilkes D.E."/>
            <person name="Wang Y."/>
            <person name="Cai H."/>
            <person name="Collins K."/>
            <person name="Stewart B.A."/>
            <person name="Lee S.R."/>
            <person name="Wilamowska K."/>
            <person name="Weinberg Z."/>
            <person name="Ruzzo W.L."/>
            <person name="Wloga D."/>
            <person name="Gaertig J."/>
            <person name="Frankel J."/>
            <person name="Tsao C.-C."/>
            <person name="Gorovsky M.A."/>
            <person name="Keeling P.J."/>
            <person name="Waller R.F."/>
            <person name="Patron N.J."/>
            <person name="Cherry J.M."/>
            <person name="Stover N.A."/>
            <person name="Krieger C.J."/>
            <person name="del Toro C."/>
            <person name="Ryder H.F."/>
            <person name="Williamson S.C."/>
            <person name="Barbeau R.A."/>
            <person name="Hamilton E.P."/>
            <person name="Orias E."/>
        </authorList>
    </citation>
    <scope>NUCLEOTIDE SEQUENCE [LARGE SCALE GENOMIC DNA]</scope>
    <source>
        <strain evidence="5">SB210</strain>
    </source>
</reference>
<sequence length="503" mass="60241">MDKQEQELVSEVQKLFYNCQLNQCINVVNKLDIDRSFNCHKIMQYYRGLSLFENQETQKGYECFESVIDENQKQNQGKVNEVDVMIRVMYQLEMYYTNVQHAEKLNFNLEKVFQDYEAQHSSLPNYKKEIYLFGKGMFLFIENSREQNYIECTKLVEEAIELTQEYKQEMMIALGWMYYIYQKTDLSCKVHQQLYLINPRYPSLANNFAISLHEIGKNGKAEELFLEEEKLRNNNQISIQNIAQFYFSLENIHKEREYYEKLFSIVPKTARIYHKYGQYLIRIGQKEKGLSLLMQGLQIDPQYCPIYQDLSDIEYDNKNYVKAKEYIEKCIYQYPKDGYYMYRFAACLEALEKYQEAIEAYKQAIIQKNYLPYKIFSNAKLGMLHFKLNQHLKTLEEFLNTCNYKSVQSYQQKGNIIQACFFLNQQSKISLKDKLQQINKQNGYIVTRFEQFSIHVGDKNLSKLFLYRLDNLRAVLAIIAYQKYIESELIFQSQILHWDLFLN</sequence>
<dbReference type="Pfam" id="PF13181">
    <property type="entry name" value="TPR_8"/>
    <property type="match status" value="3"/>
</dbReference>
<dbReference type="Gene3D" id="1.25.40.10">
    <property type="entry name" value="Tetratricopeptide repeat domain"/>
    <property type="match status" value="1"/>
</dbReference>
<dbReference type="SMART" id="SM00028">
    <property type="entry name" value="TPR"/>
    <property type="match status" value="5"/>
</dbReference>